<feature type="transmembrane region" description="Helical" evidence="1">
    <location>
        <begin position="132"/>
        <end position="154"/>
    </location>
</feature>
<evidence type="ECO:0000256" key="1">
    <source>
        <dbReference type="SAM" id="Phobius"/>
    </source>
</evidence>
<protein>
    <submittedName>
        <fullName evidence="2">O-antigen ligase domain-containing protein</fullName>
    </submittedName>
</protein>
<feature type="transmembrane region" description="Helical" evidence="1">
    <location>
        <begin position="326"/>
        <end position="345"/>
    </location>
</feature>
<dbReference type="GO" id="GO:0016874">
    <property type="term" value="F:ligase activity"/>
    <property type="evidence" value="ECO:0007669"/>
    <property type="project" value="UniProtKB-KW"/>
</dbReference>
<dbReference type="PANTHER" id="PTHR37422:SF13">
    <property type="entry name" value="LIPOPOLYSACCHARIDE BIOSYNTHESIS PROTEIN PA4999-RELATED"/>
    <property type="match status" value="1"/>
</dbReference>
<gene>
    <name evidence="2" type="ORF">QP939_09620</name>
</gene>
<feature type="transmembrane region" description="Helical" evidence="1">
    <location>
        <begin position="220"/>
        <end position="236"/>
    </location>
</feature>
<keyword evidence="2" id="KW-0436">Ligase</keyword>
<feature type="transmembrane region" description="Helical" evidence="1">
    <location>
        <begin position="352"/>
        <end position="370"/>
    </location>
</feature>
<organism evidence="2 3">
    <name type="scientific">Amycolatopsis nalaikhensis</name>
    <dbReference type="NCBI Taxonomy" id="715472"/>
    <lineage>
        <taxon>Bacteria</taxon>
        <taxon>Bacillati</taxon>
        <taxon>Actinomycetota</taxon>
        <taxon>Actinomycetes</taxon>
        <taxon>Pseudonocardiales</taxon>
        <taxon>Pseudonocardiaceae</taxon>
        <taxon>Amycolatopsis</taxon>
    </lineage>
</organism>
<dbReference type="RefSeq" id="WP_285456277.1">
    <property type="nucleotide sequence ID" value="NZ_CP127173.1"/>
</dbReference>
<keyword evidence="1" id="KW-0472">Membrane</keyword>
<keyword evidence="1" id="KW-1133">Transmembrane helix</keyword>
<feature type="transmembrane region" description="Helical" evidence="1">
    <location>
        <begin position="198"/>
        <end position="214"/>
    </location>
</feature>
<feature type="transmembrane region" description="Helical" evidence="1">
    <location>
        <begin position="100"/>
        <end position="120"/>
    </location>
</feature>
<feature type="transmembrane region" description="Helical" evidence="1">
    <location>
        <begin position="46"/>
        <end position="64"/>
    </location>
</feature>
<evidence type="ECO:0000313" key="2">
    <source>
        <dbReference type="EMBL" id="WIV58857.1"/>
    </source>
</evidence>
<dbReference type="PANTHER" id="PTHR37422">
    <property type="entry name" value="TEICHURONIC ACID BIOSYNTHESIS PROTEIN TUAE"/>
    <property type="match status" value="1"/>
</dbReference>
<reference evidence="2 3" key="1">
    <citation type="submission" date="2023-06" db="EMBL/GenBank/DDBJ databases">
        <authorList>
            <person name="Oyuntsetseg B."/>
            <person name="Kim S.B."/>
        </authorList>
    </citation>
    <scope>NUCLEOTIDE SEQUENCE [LARGE SCALE GENOMIC DNA]</scope>
    <source>
        <strain evidence="2 3">2-2</strain>
    </source>
</reference>
<sequence>MTYGRIATDVARTPQTLRVIRFVWALLVFNTLGSLGASVLPIPRSVLQMLTMSSVGFAFVLALAVNPRFKFRPSAYLLLLTLLLVGSLASSVRLQSGWGALFRCARFGLFIGTLWLISPWMDNVLHFVKHHVRVLCALLASVAIGLVVAPGMALAEINDGRLFGVLWPLTATQVGQYAAIAIGLTILLWLNKLTTGRSVALICGPATVLLVLTHTRTATAGLVAGLAVAGLSMLLTNARARKVLAWAIAVAVAGVVLLGAFLQAWLLRGQDKENFTNLTGRAKVWDRLLDLPRTWYEQAFGTGLSNKSFDGLPIDNSWLAVYHEQGYMGVVIVVLFLLTLVVAAISRPPSPARACALFLISYCLLASYTEAGLGDASPYLLHLALASWLLAAPSPDRDALVSVRAEHPSGVT</sequence>
<feature type="transmembrane region" description="Helical" evidence="1">
    <location>
        <begin position="243"/>
        <end position="266"/>
    </location>
</feature>
<dbReference type="Proteomes" id="UP001227101">
    <property type="component" value="Chromosome"/>
</dbReference>
<proteinExistence type="predicted"/>
<feature type="transmembrane region" description="Helical" evidence="1">
    <location>
        <begin position="21"/>
        <end position="40"/>
    </location>
</feature>
<evidence type="ECO:0000313" key="3">
    <source>
        <dbReference type="Proteomes" id="UP001227101"/>
    </source>
</evidence>
<keyword evidence="3" id="KW-1185">Reference proteome</keyword>
<feature type="transmembrane region" description="Helical" evidence="1">
    <location>
        <begin position="174"/>
        <end position="191"/>
    </location>
</feature>
<dbReference type="InterPro" id="IPR051533">
    <property type="entry name" value="WaaL-like"/>
</dbReference>
<accession>A0ABY8XTP3</accession>
<keyword evidence="1" id="KW-0812">Transmembrane</keyword>
<name>A0ABY8XTP3_9PSEU</name>
<feature type="transmembrane region" description="Helical" evidence="1">
    <location>
        <begin position="76"/>
        <end position="94"/>
    </location>
</feature>
<dbReference type="EMBL" id="CP127173">
    <property type="protein sequence ID" value="WIV58857.1"/>
    <property type="molecule type" value="Genomic_DNA"/>
</dbReference>